<dbReference type="SMART" id="SM00257">
    <property type="entry name" value="LysM"/>
    <property type="match status" value="1"/>
</dbReference>
<dbReference type="PRINTS" id="PR01607">
    <property type="entry name" value="APYRASEFAMLY"/>
</dbReference>
<dbReference type="Proteomes" id="UP000184082">
    <property type="component" value="Unassembled WGS sequence"/>
</dbReference>
<dbReference type="GO" id="GO:0030288">
    <property type="term" value="C:outer membrane-bounded periplasmic space"/>
    <property type="evidence" value="ECO:0007669"/>
    <property type="project" value="TreeGrafter"/>
</dbReference>
<dbReference type="InterPro" id="IPR036907">
    <property type="entry name" value="5'-Nucleotdase_C_sf"/>
</dbReference>
<evidence type="ECO:0000259" key="3">
    <source>
        <dbReference type="PROSITE" id="PS51782"/>
    </source>
</evidence>
<evidence type="ECO:0000256" key="1">
    <source>
        <dbReference type="ARBA" id="ARBA00022729"/>
    </source>
</evidence>
<keyword evidence="2" id="KW-0378">Hydrolase</keyword>
<evidence type="ECO:0000256" key="2">
    <source>
        <dbReference type="RuleBase" id="RU362119"/>
    </source>
</evidence>
<dbReference type="Pfam" id="PF02872">
    <property type="entry name" value="5_nucleotid_C"/>
    <property type="match status" value="1"/>
</dbReference>
<dbReference type="Pfam" id="PF00149">
    <property type="entry name" value="Metallophos"/>
    <property type="match status" value="1"/>
</dbReference>
<dbReference type="PROSITE" id="PS00785">
    <property type="entry name" value="5_NUCLEOTIDASE_1"/>
    <property type="match status" value="1"/>
</dbReference>
<dbReference type="SUPFAM" id="SSF54106">
    <property type="entry name" value="LysM domain"/>
    <property type="match status" value="1"/>
</dbReference>
<keyword evidence="1" id="KW-0732">Signal</keyword>
<proteinExistence type="inferred from homology"/>
<dbReference type="Gene3D" id="3.10.350.10">
    <property type="entry name" value="LysM domain"/>
    <property type="match status" value="1"/>
</dbReference>
<dbReference type="InterPro" id="IPR036779">
    <property type="entry name" value="LysM_dom_sf"/>
</dbReference>
<dbReference type="GO" id="GO:0016788">
    <property type="term" value="F:hydrolase activity, acting on ester bonds"/>
    <property type="evidence" value="ECO:0007669"/>
    <property type="project" value="InterPro"/>
</dbReference>
<dbReference type="STRING" id="1121266.SAMN02745883_00790"/>
<keyword evidence="5" id="KW-1185">Reference proteome</keyword>
<protein>
    <submittedName>
        <fullName evidence="4">5'-nucleotidase</fullName>
    </submittedName>
</protein>
<evidence type="ECO:0000313" key="5">
    <source>
        <dbReference type="Proteomes" id="UP000184082"/>
    </source>
</evidence>
<accession>A0A1M6N453</accession>
<dbReference type="PROSITE" id="PS51782">
    <property type="entry name" value="LYSM"/>
    <property type="match status" value="1"/>
</dbReference>
<dbReference type="GO" id="GO:0000166">
    <property type="term" value="F:nucleotide binding"/>
    <property type="evidence" value="ECO:0007669"/>
    <property type="project" value="UniProtKB-KW"/>
</dbReference>
<sequence length="571" mass="62450">MKKFFKLSFVLVFMLIFTSLFTTGTFIVNAESNDSINLTIVHTNDTHARVEEGKYAGMGFAKIAAKINELRKNNKNVLVLDAGDTFHGQTIATISKGESIVKIMNTIGYDAMVVGNHDFNYGQKRLLELAEKAKFPLLAANVEREDGTKLLKPYIIKKIGGLNVGIFGLATPETVYKTHPKNVKGLVFKDPVTVAKQVVAELKDKTDIIIALTHLGMDESSKDTSIKVAKEVDGIDIIVDGHSHTMLPEGMKVNGTLIVQTGEYDKNLGIVNLTYKDGKITSMSAKLFTKEEAANLPKDEKVVKVINEVKSENEKITSVVVGNTDIKLDGERAHVRTRETNLGNLIATAMLKATNADVALTNGGGIRASIEPGEITQGEIITVLPFGNYVVVKEVKGSDLVSAIEHGISSYPEPKGAFPHVAGMTFKFDPAKKPGNRLIEVKVAGQPIDLNKTYKLATNDFLAAGGDDYKMFADDKILGEYPALDEILVAHIQKYGVSDAKVDGRIAVAKKDVVKKEKVSNNEKVYVVVSGDVLWKIAEKFNLSWQDLAKYNKLKNPHFILPGQKLLIPVQ</sequence>
<dbReference type="GO" id="GO:0009166">
    <property type="term" value="P:nucleotide catabolic process"/>
    <property type="evidence" value="ECO:0007669"/>
    <property type="project" value="InterPro"/>
</dbReference>
<dbReference type="InterPro" id="IPR018392">
    <property type="entry name" value="LysM"/>
</dbReference>
<feature type="domain" description="LysM" evidence="3">
    <location>
        <begin position="524"/>
        <end position="568"/>
    </location>
</feature>
<dbReference type="AlphaFoldDB" id="A0A1M6N453"/>
<dbReference type="PANTHER" id="PTHR11575">
    <property type="entry name" value="5'-NUCLEOTIDASE-RELATED"/>
    <property type="match status" value="1"/>
</dbReference>
<comment type="similarity">
    <text evidence="2">Belongs to the 5'-nucleotidase family.</text>
</comment>
<dbReference type="PANTHER" id="PTHR11575:SF24">
    <property type="entry name" value="5'-NUCLEOTIDASE"/>
    <property type="match status" value="1"/>
</dbReference>
<dbReference type="SUPFAM" id="SSF56300">
    <property type="entry name" value="Metallo-dependent phosphatases"/>
    <property type="match status" value="1"/>
</dbReference>
<dbReference type="CDD" id="cd00118">
    <property type="entry name" value="LysM"/>
    <property type="match status" value="1"/>
</dbReference>
<dbReference type="InterPro" id="IPR029052">
    <property type="entry name" value="Metallo-depent_PP-like"/>
</dbReference>
<name>A0A1M6N453_9FIRM</name>
<dbReference type="GO" id="GO:0046872">
    <property type="term" value="F:metal ion binding"/>
    <property type="evidence" value="ECO:0007669"/>
    <property type="project" value="InterPro"/>
</dbReference>
<organism evidence="4 5">
    <name type="scientific">Caminicella sporogenes DSM 14501</name>
    <dbReference type="NCBI Taxonomy" id="1121266"/>
    <lineage>
        <taxon>Bacteria</taxon>
        <taxon>Bacillati</taxon>
        <taxon>Bacillota</taxon>
        <taxon>Clostridia</taxon>
        <taxon>Peptostreptococcales</taxon>
        <taxon>Caminicellaceae</taxon>
        <taxon>Caminicella</taxon>
    </lineage>
</organism>
<dbReference type="RefSeq" id="WP_072966074.1">
    <property type="nucleotide sequence ID" value="NZ_FRAJ01000005.1"/>
</dbReference>
<dbReference type="InterPro" id="IPR008334">
    <property type="entry name" value="5'-Nucleotdase_C"/>
</dbReference>
<dbReference type="Gene3D" id="3.90.780.10">
    <property type="entry name" value="5'-Nucleotidase, C-terminal domain"/>
    <property type="match status" value="1"/>
</dbReference>
<dbReference type="InterPro" id="IPR004843">
    <property type="entry name" value="Calcineurin-like_PHP"/>
</dbReference>
<dbReference type="Gene3D" id="3.60.21.10">
    <property type="match status" value="1"/>
</dbReference>
<dbReference type="CDD" id="cd00845">
    <property type="entry name" value="MPP_UshA_N_like"/>
    <property type="match status" value="1"/>
</dbReference>
<dbReference type="Pfam" id="PF01476">
    <property type="entry name" value="LysM"/>
    <property type="match status" value="1"/>
</dbReference>
<evidence type="ECO:0000313" key="4">
    <source>
        <dbReference type="EMBL" id="SHJ90475.1"/>
    </source>
</evidence>
<dbReference type="SUPFAM" id="SSF55816">
    <property type="entry name" value="5'-nucleotidase (syn. UDP-sugar hydrolase), C-terminal domain"/>
    <property type="match status" value="1"/>
</dbReference>
<gene>
    <name evidence="4" type="ORF">SAMN02745883_00790</name>
</gene>
<dbReference type="InterPro" id="IPR006179">
    <property type="entry name" value="5_nucleotidase/apyrase"/>
</dbReference>
<dbReference type="InterPro" id="IPR006146">
    <property type="entry name" value="5'-Nucleotdase_CS"/>
</dbReference>
<reference evidence="4 5" key="1">
    <citation type="submission" date="2016-11" db="EMBL/GenBank/DDBJ databases">
        <authorList>
            <person name="Jaros S."/>
            <person name="Januszkiewicz K."/>
            <person name="Wedrychowicz H."/>
        </authorList>
    </citation>
    <scope>NUCLEOTIDE SEQUENCE [LARGE SCALE GENOMIC DNA]</scope>
    <source>
        <strain evidence="4 5">DSM 14501</strain>
    </source>
</reference>
<dbReference type="EMBL" id="FRAJ01000005">
    <property type="protein sequence ID" value="SHJ90475.1"/>
    <property type="molecule type" value="Genomic_DNA"/>
</dbReference>
<keyword evidence="2" id="KW-0547">Nucleotide-binding</keyword>